<name>A0A1I0BUQ3_9FIRM</name>
<evidence type="ECO:0000256" key="1">
    <source>
        <dbReference type="ARBA" id="ARBA00004651"/>
    </source>
</evidence>
<dbReference type="InterPro" id="IPR035906">
    <property type="entry name" value="MetI-like_sf"/>
</dbReference>
<comment type="similarity">
    <text evidence="7">Belongs to the binding-protein-dependent transport system permease family.</text>
</comment>
<evidence type="ECO:0000256" key="6">
    <source>
        <dbReference type="ARBA" id="ARBA00023136"/>
    </source>
</evidence>
<evidence type="ECO:0000256" key="7">
    <source>
        <dbReference type="RuleBase" id="RU363032"/>
    </source>
</evidence>
<feature type="transmembrane region" description="Helical" evidence="7">
    <location>
        <begin position="281"/>
        <end position="304"/>
    </location>
</feature>
<evidence type="ECO:0000313" key="9">
    <source>
        <dbReference type="EMBL" id="SET10799.1"/>
    </source>
</evidence>
<dbReference type="InterPro" id="IPR045621">
    <property type="entry name" value="BPD_transp_1_N"/>
</dbReference>
<dbReference type="CDD" id="cd06261">
    <property type="entry name" value="TM_PBP2"/>
    <property type="match status" value="1"/>
</dbReference>
<dbReference type="GO" id="GO:0071916">
    <property type="term" value="F:dipeptide transmembrane transporter activity"/>
    <property type="evidence" value="ECO:0007669"/>
    <property type="project" value="TreeGrafter"/>
</dbReference>
<accession>A0A1I0BUQ3</accession>
<dbReference type="PANTHER" id="PTHR43163:SF6">
    <property type="entry name" value="DIPEPTIDE TRANSPORT SYSTEM PERMEASE PROTEIN DPPB-RELATED"/>
    <property type="match status" value="1"/>
</dbReference>
<evidence type="ECO:0000256" key="5">
    <source>
        <dbReference type="ARBA" id="ARBA00022989"/>
    </source>
</evidence>
<feature type="transmembrane region" description="Helical" evidence="7">
    <location>
        <begin position="97"/>
        <end position="118"/>
    </location>
</feature>
<dbReference type="PANTHER" id="PTHR43163">
    <property type="entry name" value="DIPEPTIDE TRANSPORT SYSTEM PERMEASE PROTEIN DPPB-RELATED"/>
    <property type="match status" value="1"/>
</dbReference>
<dbReference type="STRING" id="1526.SAMN02910262_00850"/>
<keyword evidence="3" id="KW-1003">Cell membrane</keyword>
<protein>
    <submittedName>
        <fullName evidence="9">Peptide/nickel transport system permease protein</fullName>
    </submittedName>
</protein>
<dbReference type="AlphaFoldDB" id="A0A1I0BUQ3"/>
<dbReference type="Pfam" id="PF00528">
    <property type="entry name" value="BPD_transp_1"/>
    <property type="match status" value="1"/>
</dbReference>
<keyword evidence="5 7" id="KW-1133">Transmembrane helix</keyword>
<keyword evidence="6 7" id="KW-0472">Membrane</keyword>
<dbReference type="PROSITE" id="PS50928">
    <property type="entry name" value="ABC_TM1"/>
    <property type="match status" value="1"/>
</dbReference>
<dbReference type="eggNOG" id="COG0601">
    <property type="taxonomic scope" value="Bacteria"/>
</dbReference>
<dbReference type="InterPro" id="IPR000515">
    <property type="entry name" value="MetI-like"/>
</dbReference>
<feature type="domain" description="ABC transmembrane type-1" evidence="8">
    <location>
        <begin position="95"/>
        <end position="300"/>
    </location>
</feature>
<organism evidence="9 10">
    <name type="scientific">[Clostridium] aminophilum</name>
    <dbReference type="NCBI Taxonomy" id="1526"/>
    <lineage>
        <taxon>Bacteria</taxon>
        <taxon>Bacillati</taxon>
        <taxon>Bacillota</taxon>
        <taxon>Clostridia</taxon>
        <taxon>Lachnospirales</taxon>
        <taxon>Lachnospiraceae</taxon>
    </lineage>
</organism>
<dbReference type="Pfam" id="PF19300">
    <property type="entry name" value="BPD_transp_1_N"/>
    <property type="match status" value="1"/>
</dbReference>
<feature type="transmembrane region" description="Helical" evidence="7">
    <location>
        <begin position="181"/>
        <end position="200"/>
    </location>
</feature>
<keyword evidence="2 7" id="KW-0813">Transport</keyword>
<dbReference type="Gene3D" id="1.10.3720.10">
    <property type="entry name" value="MetI-like"/>
    <property type="match status" value="1"/>
</dbReference>
<feature type="transmembrane region" description="Helical" evidence="7">
    <location>
        <begin position="138"/>
        <end position="161"/>
    </location>
</feature>
<evidence type="ECO:0000256" key="2">
    <source>
        <dbReference type="ARBA" id="ARBA00022448"/>
    </source>
</evidence>
<comment type="subcellular location">
    <subcellularLocation>
        <location evidence="1 7">Cell membrane</location>
        <topology evidence="1 7">Multi-pass membrane protein</topology>
    </subcellularLocation>
</comment>
<evidence type="ECO:0000256" key="3">
    <source>
        <dbReference type="ARBA" id="ARBA00022475"/>
    </source>
</evidence>
<proteinExistence type="inferred from homology"/>
<dbReference type="RefSeq" id="WP_074648611.1">
    <property type="nucleotide sequence ID" value="NZ_FOIL01000005.1"/>
</dbReference>
<evidence type="ECO:0000313" key="10">
    <source>
        <dbReference type="Proteomes" id="UP000199820"/>
    </source>
</evidence>
<dbReference type="GO" id="GO:0005886">
    <property type="term" value="C:plasma membrane"/>
    <property type="evidence" value="ECO:0007669"/>
    <property type="project" value="UniProtKB-SubCell"/>
</dbReference>
<feature type="transmembrane region" description="Helical" evidence="7">
    <location>
        <begin position="235"/>
        <end position="261"/>
    </location>
</feature>
<dbReference type="SUPFAM" id="SSF161098">
    <property type="entry name" value="MetI-like"/>
    <property type="match status" value="1"/>
</dbReference>
<evidence type="ECO:0000256" key="4">
    <source>
        <dbReference type="ARBA" id="ARBA00022692"/>
    </source>
</evidence>
<dbReference type="EMBL" id="FOIL01000005">
    <property type="protein sequence ID" value="SET10799.1"/>
    <property type="molecule type" value="Genomic_DNA"/>
</dbReference>
<reference evidence="9 10" key="1">
    <citation type="submission" date="2016-10" db="EMBL/GenBank/DDBJ databases">
        <authorList>
            <person name="de Groot N.N."/>
        </authorList>
    </citation>
    <scope>NUCLEOTIDE SEQUENCE [LARGE SCALE GENOMIC DNA]</scope>
    <source>
        <strain evidence="9 10">KH1P1</strain>
    </source>
</reference>
<sequence>MKKIIRKIITLIITLLCISFLTFSAFSIIPGDAAANKLGKEATAERIEQLREEMGLNDPLPVRYGRWLSGAVQGDFGESYRYDGRTVQSLIARRLPITVLLAGISLVIIIIVSVPLGILSARFSGRFVDIFSSQLTQVIMAVPSFFLGILMTYVFGLVLHWYQPGKFVSPDENLWASLQYLFFPALAIALPKIAMTMRFLRNSVLTEMRKDYVRTATSKGMDENRILYHHVLKNALIPVVTFVAMVVAEILAGSLVVEQVFSVPGIGILLISSISSRDYPVVQALVLYITSVVVILNFLVDVIYEALDPRVRV</sequence>
<evidence type="ECO:0000259" key="8">
    <source>
        <dbReference type="PROSITE" id="PS50928"/>
    </source>
</evidence>
<dbReference type="Proteomes" id="UP000199820">
    <property type="component" value="Unassembled WGS sequence"/>
</dbReference>
<keyword evidence="10" id="KW-1185">Reference proteome</keyword>
<gene>
    <name evidence="9" type="ORF">SAMN04487771_100544</name>
</gene>
<keyword evidence="4 7" id="KW-0812">Transmembrane</keyword>
<dbReference type="OrthoDB" id="9806409at2"/>